<reference evidence="1" key="1">
    <citation type="submission" date="2021-01" db="EMBL/GenBank/DDBJ databases">
        <authorList>
            <consortium name="Genoscope - CEA"/>
            <person name="William W."/>
        </authorList>
    </citation>
    <scope>NUCLEOTIDE SEQUENCE</scope>
</reference>
<evidence type="ECO:0000313" key="2">
    <source>
        <dbReference type="Proteomes" id="UP000692954"/>
    </source>
</evidence>
<gene>
    <name evidence="1" type="ORF">PSON_ATCC_30995.1.T3090012</name>
</gene>
<protein>
    <submittedName>
        <fullName evidence="1">Uncharacterized protein</fullName>
    </submittedName>
</protein>
<organism evidence="1 2">
    <name type="scientific">Paramecium sonneborni</name>
    <dbReference type="NCBI Taxonomy" id="65129"/>
    <lineage>
        <taxon>Eukaryota</taxon>
        <taxon>Sar</taxon>
        <taxon>Alveolata</taxon>
        <taxon>Ciliophora</taxon>
        <taxon>Intramacronucleata</taxon>
        <taxon>Oligohymenophorea</taxon>
        <taxon>Peniculida</taxon>
        <taxon>Parameciidae</taxon>
        <taxon>Paramecium</taxon>
    </lineage>
</organism>
<keyword evidence="2" id="KW-1185">Reference proteome</keyword>
<dbReference type="EMBL" id="CAJJDN010000309">
    <property type="protein sequence ID" value="CAD8130633.1"/>
    <property type="molecule type" value="Genomic_DNA"/>
</dbReference>
<dbReference type="AlphaFoldDB" id="A0A8S1RTC9"/>
<name>A0A8S1RTC9_9CILI</name>
<evidence type="ECO:0000313" key="1">
    <source>
        <dbReference type="EMBL" id="CAD8130633.1"/>
    </source>
</evidence>
<sequence length="117" mass="13934">MNNENNQKLQKSEKDQIAKRANSNNQEIIYENIQIRNKVKSSFDYQLLLNVVSNSFLFVKLQCGIKINLIERKLYKLEKNLVNSNYFTMLQDLICYNQSIWILCLLGHRQKYIQKSD</sequence>
<dbReference type="Proteomes" id="UP000692954">
    <property type="component" value="Unassembled WGS sequence"/>
</dbReference>
<proteinExistence type="predicted"/>
<comment type="caution">
    <text evidence="1">The sequence shown here is derived from an EMBL/GenBank/DDBJ whole genome shotgun (WGS) entry which is preliminary data.</text>
</comment>
<accession>A0A8S1RTC9</accession>